<proteinExistence type="predicted"/>
<protein>
    <submittedName>
        <fullName evidence="2">GAP family protein</fullName>
    </submittedName>
</protein>
<keyword evidence="1" id="KW-0472">Membrane</keyword>
<evidence type="ECO:0000313" key="3">
    <source>
        <dbReference type="Proteomes" id="UP001199642"/>
    </source>
</evidence>
<keyword evidence="1" id="KW-1133">Transmembrane helix</keyword>
<dbReference type="InterPro" id="IPR021315">
    <property type="entry name" value="Gap/Sap"/>
</dbReference>
<feature type="transmembrane region" description="Helical" evidence="1">
    <location>
        <begin position="194"/>
        <end position="216"/>
    </location>
</feature>
<organism evidence="2 3">
    <name type="scientific">Microbacterium resistens</name>
    <dbReference type="NCBI Taxonomy" id="156977"/>
    <lineage>
        <taxon>Bacteria</taxon>
        <taxon>Bacillati</taxon>
        <taxon>Actinomycetota</taxon>
        <taxon>Actinomycetes</taxon>
        <taxon>Micrococcales</taxon>
        <taxon>Microbacteriaceae</taxon>
        <taxon>Microbacterium</taxon>
    </lineage>
</organism>
<keyword evidence="3" id="KW-1185">Reference proteome</keyword>
<feature type="transmembrane region" description="Helical" evidence="1">
    <location>
        <begin position="12"/>
        <end position="33"/>
    </location>
</feature>
<feature type="transmembrane region" description="Helical" evidence="1">
    <location>
        <begin position="77"/>
        <end position="101"/>
    </location>
</feature>
<feature type="transmembrane region" description="Helical" evidence="1">
    <location>
        <begin position="279"/>
        <end position="296"/>
    </location>
</feature>
<dbReference type="RefSeq" id="WP_231819446.1">
    <property type="nucleotide sequence ID" value="NZ_CP082781.1"/>
</dbReference>
<dbReference type="Pfam" id="PF11139">
    <property type="entry name" value="SfLAP"/>
    <property type="match status" value="1"/>
</dbReference>
<feature type="transmembrane region" description="Helical" evidence="1">
    <location>
        <begin position="45"/>
        <end position="65"/>
    </location>
</feature>
<keyword evidence="1" id="KW-0812">Transmembrane</keyword>
<dbReference type="EMBL" id="CP082781">
    <property type="protein sequence ID" value="UGS25622.1"/>
    <property type="molecule type" value="Genomic_DNA"/>
</dbReference>
<dbReference type="Proteomes" id="UP001199642">
    <property type="component" value="Chromosome"/>
</dbReference>
<reference evidence="2 3" key="1">
    <citation type="submission" date="2023-01" db="EMBL/GenBank/DDBJ databases">
        <title>Characterization of estradiol degrading bacteria Microbacterium sp. MZT7 and reveal degrading genes through genome analysis.</title>
        <authorList>
            <person name="Hao P."/>
            <person name="Gao Y."/>
        </authorList>
    </citation>
    <scope>NUCLEOTIDE SEQUENCE [LARGE SCALE GENOMIC DNA]</scope>
    <source>
        <strain evidence="2 3">MZT7</strain>
    </source>
</reference>
<sequence length="309" mass="31983">MELLADSPLALTLAVLALLDGLSVGTLLIPVFLLLSPGRVRVGRILLYLGSITAFYLVIGLLFLWGLVNLVDVAADFFASTPGMILRLVVGAGLLIGSFFIPGSKKKEATVAVPTTASASSLESAGADRPLPGFRPSVSDATAPPGSAYAPPPVALSGSAGGGNTGVAEEAAATPRPGRLVRWREKLLDPSTPPLTVIGVAIAAGLVEVATMLPYIVAMTMLADAGYGTPVRVAALAGYCLLMIAPALILLVLRIVAARQIEGPLRRLGDWLARTGGETTAWIVGIVGFLILRAAVTDLRLFEALDRLT</sequence>
<evidence type="ECO:0000256" key="1">
    <source>
        <dbReference type="SAM" id="Phobius"/>
    </source>
</evidence>
<accession>A0ABY3RNY7</accession>
<evidence type="ECO:0000313" key="2">
    <source>
        <dbReference type="EMBL" id="UGS25622.1"/>
    </source>
</evidence>
<gene>
    <name evidence="2" type="ORF">K8F61_13190</name>
</gene>
<name>A0ABY3RNY7_9MICO</name>
<feature type="transmembrane region" description="Helical" evidence="1">
    <location>
        <begin position="236"/>
        <end position="258"/>
    </location>
</feature>